<dbReference type="SUPFAM" id="SSF50978">
    <property type="entry name" value="WD40 repeat-like"/>
    <property type="match status" value="1"/>
</dbReference>
<comment type="subcellular location">
    <subcellularLocation>
        <location evidence="1">Nucleus</location>
        <location evidence="1">Nuclear pore complex</location>
    </subcellularLocation>
</comment>
<name>A0A835Q7C3_VANPL</name>
<dbReference type="InterPro" id="IPR019321">
    <property type="entry name" value="Nucleoporin_Nup88"/>
</dbReference>
<evidence type="ECO:0000256" key="1">
    <source>
        <dbReference type="ARBA" id="ARBA00004567"/>
    </source>
</evidence>
<dbReference type="OrthoDB" id="1735564at2759"/>
<dbReference type="InterPro" id="IPR037700">
    <property type="entry name" value="NUP88/NUP82"/>
</dbReference>
<dbReference type="GO" id="GO:0005643">
    <property type="term" value="C:nuclear pore"/>
    <property type="evidence" value="ECO:0007669"/>
    <property type="project" value="UniProtKB-SubCell"/>
</dbReference>
<keyword evidence="4" id="KW-0653">Protein transport</keyword>
<dbReference type="GO" id="GO:0017056">
    <property type="term" value="F:structural constituent of nuclear pore"/>
    <property type="evidence" value="ECO:0007669"/>
    <property type="project" value="InterPro"/>
</dbReference>
<dbReference type="EMBL" id="JADCNL010000010">
    <property type="protein sequence ID" value="KAG0463818.1"/>
    <property type="molecule type" value="Genomic_DNA"/>
</dbReference>
<evidence type="ECO:0008006" key="10">
    <source>
        <dbReference type="Google" id="ProtNLM"/>
    </source>
</evidence>
<keyword evidence="6" id="KW-0906">Nuclear pore complex</keyword>
<dbReference type="Pfam" id="PF10168">
    <property type="entry name" value="Nup88"/>
    <property type="match status" value="2"/>
</dbReference>
<organism evidence="8 9">
    <name type="scientific">Vanilla planifolia</name>
    <name type="common">Vanilla</name>
    <dbReference type="NCBI Taxonomy" id="51239"/>
    <lineage>
        <taxon>Eukaryota</taxon>
        <taxon>Viridiplantae</taxon>
        <taxon>Streptophyta</taxon>
        <taxon>Embryophyta</taxon>
        <taxon>Tracheophyta</taxon>
        <taxon>Spermatophyta</taxon>
        <taxon>Magnoliopsida</taxon>
        <taxon>Liliopsida</taxon>
        <taxon>Asparagales</taxon>
        <taxon>Orchidaceae</taxon>
        <taxon>Vanilloideae</taxon>
        <taxon>Vanilleae</taxon>
        <taxon>Vanilla</taxon>
    </lineage>
</organism>
<keyword evidence="3" id="KW-0509">mRNA transport</keyword>
<evidence type="ECO:0000256" key="4">
    <source>
        <dbReference type="ARBA" id="ARBA00022927"/>
    </source>
</evidence>
<dbReference type="GO" id="GO:0000055">
    <property type="term" value="P:ribosomal large subunit export from nucleus"/>
    <property type="evidence" value="ECO:0007669"/>
    <property type="project" value="InterPro"/>
</dbReference>
<evidence type="ECO:0000313" key="8">
    <source>
        <dbReference type="EMBL" id="KAG0463818.1"/>
    </source>
</evidence>
<keyword evidence="2" id="KW-0813">Transport</keyword>
<dbReference type="Proteomes" id="UP000636800">
    <property type="component" value="Chromosome 10"/>
</dbReference>
<dbReference type="GO" id="GO:0000056">
    <property type="term" value="P:ribosomal small subunit export from nucleus"/>
    <property type="evidence" value="ECO:0007669"/>
    <property type="project" value="InterPro"/>
</dbReference>
<comment type="caution">
    <text evidence="8">The sequence shown here is derived from an EMBL/GenBank/DDBJ whole genome shotgun (WGS) entry which is preliminary data.</text>
</comment>
<keyword evidence="7" id="KW-0539">Nucleus</keyword>
<dbReference type="GO" id="GO:0006606">
    <property type="term" value="P:protein import into nucleus"/>
    <property type="evidence" value="ECO:0007669"/>
    <property type="project" value="TreeGrafter"/>
</dbReference>
<keyword evidence="9" id="KW-1185">Reference proteome</keyword>
<dbReference type="PANTHER" id="PTHR13257">
    <property type="entry name" value="NUCLEOPORIN NUP84-RELATED"/>
    <property type="match status" value="1"/>
</dbReference>
<evidence type="ECO:0000256" key="5">
    <source>
        <dbReference type="ARBA" id="ARBA00023010"/>
    </source>
</evidence>
<evidence type="ECO:0000256" key="2">
    <source>
        <dbReference type="ARBA" id="ARBA00022448"/>
    </source>
</evidence>
<evidence type="ECO:0000256" key="7">
    <source>
        <dbReference type="ARBA" id="ARBA00023242"/>
    </source>
</evidence>
<dbReference type="GO" id="GO:0006406">
    <property type="term" value="P:mRNA export from nucleus"/>
    <property type="evidence" value="ECO:0007669"/>
    <property type="project" value="TreeGrafter"/>
</dbReference>
<reference evidence="8 9" key="1">
    <citation type="journal article" date="2020" name="Nat. Food">
        <title>A phased Vanilla planifolia genome enables genetic improvement of flavour and production.</title>
        <authorList>
            <person name="Hasing T."/>
            <person name="Tang H."/>
            <person name="Brym M."/>
            <person name="Khazi F."/>
            <person name="Huang T."/>
            <person name="Chambers A.H."/>
        </authorList>
    </citation>
    <scope>NUCLEOTIDE SEQUENCE [LARGE SCALE GENOMIC DNA]</scope>
    <source>
        <tissue evidence="8">Leaf</tissue>
    </source>
</reference>
<sequence length="827" mass="92066">MNVVPTGHGRSSLRISPAASKKTPEWVPLEKHALFRSGTGGMSPVIAAADTDGPSDSFLRNLLAWDANSCRLYLWDAQSRCVHRLVVRFCDQVSSSSSPSSSFVVLEAASPSEKLVTDIEINYTVHHISLNTSGSTLLLIGSEGISVIYLYEQSCTNISNKCYRTVMLGSGLFSKQYSGLRILQATWHPYSSNHIGVLSSDSVFRLFDLSSDLEQAEQEFYIQVEKPFGSQNMVSICPIAFSFGGQLFWERFSVFILHNNGSLYILCPIVPFGSLCKWTFLKEIYEDAHAYELKQSDSSVGRNLSLIITWLEATFPELADPQMEGDDVLVLSARPHALLDASLALQGPLVHASMEEKKNGTDVSSSYCEGKPVAFIFNSIGKDSVFITGWSSGFLQIEALIDEVQPLWKVGLSPHLRVNANGNIEGIATICQSYMEEASMNYNRRLDCALNLMGAADAVENKDLPHLLKLAIVDLSLSECAKNGCLLSLVPDSLVSERFYCLHNDGVDMVILHFLPFSSSIDDVEVMTTPPSVHPILTTSQVELSPPSFFCGFLMVADSYGHSQLVGITPTNECLVLEVKAQTEMLPFHFNLEVKPVSSTETLIPEIVSKELLSGPRAIIIPPSTSLWSLNPDSIEGRSTLHHHIKLFHENYVEYAHKVYIELEQHGDYVKTIIENQLNRVKEVEQSLLKVRNNEKGIEDRIAHAFKVYELLEQRLQNFKALPASNKKPLSKAERQFDADLDRISDQELDALKSSMEALDARLKRYVSSSPDGSSITARQAPGRRKDYLTDCQVSKLKSSLDLLSSFNIENTRKVRLIEDRLSRQHK</sequence>
<evidence type="ECO:0000313" key="9">
    <source>
        <dbReference type="Proteomes" id="UP000636800"/>
    </source>
</evidence>
<evidence type="ECO:0000256" key="3">
    <source>
        <dbReference type="ARBA" id="ARBA00022816"/>
    </source>
</evidence>
<dbReference type="PANTHER" id="PTHR13257:SF0">
    <property type="entry name" value="NUCLEAR PORE COMPLEX PROTEIN NUP88"/>
    <property type="match status" value="1"/>
</dbReference>
<dbReference type="AlphaFoldDB" id="A0A835Q7C3"/>
<dbReference type="InterPro" id="IPR036322">
    <property type="entry name" value="WD40_repeat_dom_sf"/>
</dbReference>
<protein>
    <recommendedName>
        <fullName evidence="10">Nuclear pore complex protein NUP88</fullName>
    </recommendedName>
</protein>
<proteinExistence type="predicted"/>
<evidence type="ECO:0000256" key="6">
    <source>
        <dbReference type="ARBA" id="ARBA00023132"/>
    </source>
</evidence>
<keyword evidence="5" id="KW-0811">Translocation</keyword>
<gene>
    <name evidence="8" type="ORF">HPP92_019887</name>
</gene>
<accession>A0A835Q7C3</accession>